<reference evidence="3" key="1">
    <citation type="submission" date="2016-09" db="EMBL/GenBank/DDBJ databases">
        <title>Acidihalobacter prosperus F5.</title>
        <authorList>
            <person name="Khaleque H.N."/>
            <person name="Ramsay J.P."/>
            <person name="Kaksonen A.H."/>
            <person name="Boxall N.J."/>
            <person name="Watkin E.L.J."/>
        </authorList>
    </citation>
    <scope>NUCLEOTIDE SEQUENCE [LARGE SCALE GENOMIC DNA]</scope>
    <source>
        <strain evidence="3">F5</strain>
    </source>
</reference>
<dbReference type="SFLD" id="SFLDG01212">
    <property type="entry name" value="Phytoene_synthase_like"/>
    <property type="match status" value="1"/>
</dbReference>
<sequence>MTPDEYCRQKAARSGSSFYYSFLFLGEERRRAITALYAFCREVDDIVDHGLSPEIARTKLSWWREELDRLYAGNPGHPVTRALAEPIRSFDLPQTHLVEIIAGMEMDLEYDAYPSFTELSLYCHRVAGVVGLMAAAIFGYTDHGTERYASDLGLAFQLTNILRDVREDADRGRIYIPLDELKRFNVEPDALRHGRTDERIRDLFAFQAERARGYYQRAFAHLPEADRPAQRSGLIMAAIYRTLLDEIERDGYRVLEHRIRLTPLRKLWIAWRMARRERRRQPGTAVA</sequence>
<dbReference type="NCBIfam" id="TIGR03465">
    <property type="entry name" value="HpnD"/>
    <property type="match status" value="1"/>
</dbReference>
<dbReference type="RefSeq" id="WP_070078009.1">
    <property type="nucleotide sequence ID" value="NZ_CP017415.1"/>
</dbReference>
<dbReference type="EMBL" id="CP017415">
    <property type="protein sequence ID" value="AOU97624.1"/>
    <property type="molecule type" value="Genomic_DNA"/>
</dbReference>
<dbReference type="InterPro" id="IPR044843">
    <property type="entry name" value="Trans_IPPS_bact-type"/>
</dbReference>
<name>A0A1D8IMH7_9GAMM</name>
<accession>A0A1D8IMH7</accession>
<proteinExistence type="predicted"/>
<keyword evidence="1" id="KW-0808">Transferase</keyword>
<dbReference type="InterPro" id="IPR002060">
    <property type="entry name" value="Squ/phyt_synthse"/>
</dbReference>
<dbReference type="PANTHER" id="PTHR31480">
    <property type="entry name" value="BIFUNCTIONAL LYCOPENE CYCLASE/PHYTOENE SYNTHASE"/>
    <property type="match status" value="1"/>
</dbReference>
<dbReference type="InterPro" id="IPR008949">
    <property type="entry name" value="Isoprenoid_synthase_dom_sf"/>
</dbReference>
<dbReference type="InterPro" id="IPR017828">
    <property type="entry name" value="SQ_synth_HpnD-like"/>
</dbReference>
<dbReference type="AlphaFoldDB" id="A0A1D8IMH7"/>
<dbReference type="InterPro" id="IPR019845">
    <property type="entry name" value="Squalene/phytoene_synthase_CS"/>
</dbReference>
<evidence type="ECO:0000256" key="1">
    <source>
        <dbReference type="ARBA" id="ARBA00022679"/>
    </source>
</evidence>
<evidence type="ECO:0000313" key="2">
    <source>
        <dbReference type="EMBL" id="AOU97624.1"/>
    </source>
</evidence>
<dbReference type="GO" id="GO:0051996">
    <property type="term" value="F:squalene synthase [NAD(P)H] activity"/>
    <property type="evidence" value="ECO:0007669"/>
    <property type="project" value="InterPro"/>
</dbReference>
<evidence type="ECO:0000313" key="3">
    <source>
        <dbReference type="Proteomes" id="UP000095401"/>
    </source>
</evidence>
<dbReference type="SFLD" id="SFLDS00005">
    <property type="entry name" value="Isoprenoid_Synthase_Type_I"/>
    <property type="match status" value="1"/>
</dbReference>
<dbReference type="GO" id="GO:0016117">
    <property type="term" value="P:carotenoid biosynthetic process"/>
    <property type="evidence" value="ECO:0007669"/>
    <property type="project" value="InterPro"/>
</dbReference>
<dbReference type="KEGG" id="aprs:BI364_06320"/>
<dbReference type="SUPFAM" id="SSF48576">
    <property type="entry name" value="Terpenoid synthases"/>
    <property type="match status" value="1"/>
</dbReference>
<dbReference type="Pfam" id="PF00494">
    <property type="entry name" value="SQS_PSY"/>
    <property type="match status" value="1"/>
</dbReference>
<dbReference type="PROSITE" id="PS01045">
    <property type="entry name" value="SQUALEN_PHYTOEN_SYN_2"/>
    <property type="match status" value="1"/>
</dbReference>
<gene>
    <name evidence="2" type="ORF">BI364_06320</name>
</gene>
<protein>
    <submittedName>
        <fullName evidence="2">Squalene synthase HpnD</fullName>
    </submittedName>
</protein>
<dbReference type="Gene3D" id="1.10.600.10">
    <property type="entry name" value="Farnesyl Diphosphate Synthase"/>
    <property type="match status" value="1"/>
</dbReference>
<keyword evidence="3" id="KW-1185">Reference proteome</keyword>
<dbReference type="Proteomes" id="UP000095401">
    <property type="component" value="Chromosome"/>
</dbReference>
<dbReference type="GO" id="GO:0004311">
    <property type="term" value="F:geranylgeranyl diphosphate synthase activity"/>
    <property type="evidence" value="ECO:0007669"/>
    <property type="project" value="InterPro"/>
</dbReference>
<dbReference type="InterPro" id="IPR033904">
    <property type="entry name" value="Trans_IPPS_HH"/>
</dbReference>
<dbReference type="CDD" id="cd00683">
    <property type="entry name" value="Trans_IPPS_HH"/>
    <property type="match status" value="1"/>
</dbReference>
<organism evidence="2 3">
    <name type="scientific">Acidihalobacter yilgarnensis</name>
    <dbReference type="NCBI Taxonomy" id="2819280"/>
    <lineage>
        <taxon>Bacteria</taxon>
        <taxon>Pseudomonadati</taxon>
        <taxon>Pseudomonadota</taxon>
        <taxon>Gammaproteobacteria</taxon>
        <taxon>Chromatiales</taxon>
        <taxon>Ectothiorhodospiraceae</taxon>
        <taxon>Acidihalobacter</taxon>
    </lineage>
</organism>
<dbReference type="SFLD" id="SFLDG01018">
    <property type="entry name" value="Squalene/Phytoene_Synthase_Lik"/>
    <property type="match status" value="1"/>
</dbReference>